<evidence type="ECO:0000256" key="1">
    <source>
        <dbReference type="SAM" id="MobiDB-lite"/>
    </source>
</evidence>
<dbReference type="InterPro" id="IPR013783">
    <property type="entry name" value="Ig-like_fold"/>
</dbReference>
<keyword evidence="6" id="KW-1185">Reference proteome</keyword>
<dbReference type="InterPro" id="IPR006311">
    <property type="entry name" value="TAT_signal"/>
</dbReference>
<accession>A0A511FJX2</accession>
<evidence type="ECO:0000313" key="6">
    <source>
        <dbReference type="Proteomes" id="UP000321723"/>
    </source>
</evidence>
<dbReference type="Proteomes" id="UP000321723">
    <property type="component" value="Unassembled WGS sequence"/>
</dbReference>
<feature type="domain" description="Glycoamylase-like" evidence="2">
    <location>
        <begin position="331"/>
        <end position="514"/>
    </location>
</feature>
<dbReference type="Gene3D" id="1.50.10.140">
    <property type="match status" value="1"/>
</dbReference>
<reference evidence="5 7" key="2">
    <citation type="submission" date="2020-08" db="EMBL/GenBank/DDBJ databases">
        <title>Sequencing the genomes of 1000 actinobacteria strains.</title>
        <authorList>
            <person name="Klenk H.-P."/>
        </authorList>
    </citation>
    <scope>NUCLEOTIDE SEQUENCE [LARGE SCALE GENOMIC DNA]</scope>
    <source>
        <strain evidence="5 7">DSM 9581</strain>
    </source>
</reference>
<evidence type="ECO:0000313" key="5">
    <source>
        <dbReference type="EMBL" id="MBB5475462.1"/>
    </source>
</evidence>
<dbReference type="EMBL" id="BJVQ01000063">
    <property type="protein sequence ID" value="GEL48138.1"/>
    <property type="molecule type" value="Genomic_DNA"/>
</dbReference>
<protein>
    <submittedName>
        <fullName evidence="4">Uncharacterized protein</fullName>
    </submittedName>
</protein>
<comment type="caution">
    <text evidence="4">The sequence shown here is derived from an EMBL/GenBank/DDBJ whole genome shotgun (WGS) entry which is preliminary data.</text>
</comment>
<dbReference type="InterPro" id="IPR019282">
    <property type="entry name" value="Glycoamylase-like_cons_dom"/>
</dbReference>
<evidence type="ECO:0000259" key="3">
    <source>
        <dbReference type="Pfam" id="PF11329"/>
    </source>
</evidence>
<feature type="compositionally biased region" description="Basic and acidic residues" evidence="1">
    <location>
        <begin position="1"/>
        <end position="13"/>
    </location>
</feature>
<dbReference type="AlphaFoldDB" id="A0A511FJX2"/>
<dbReference type="PROSITE" id="PS51318">
    <property type="entry name" value="TAT"/>
    <property type="match status" value="1"/>
</dbReference>
<evidence type="ECO:0000313" key="7">
    <source>
        <dbReference type="Proteomes" id="UP000564629"/>
    </source>
</evidence>
<dbReference type="Proteomes" id="UP000564629">
    <property type="component" value="Unassembled WGS sequence"/>
</dbReference>
<organism evidence="4 6">
    <name type="scientific">Cellulomonas hominis</name>
    <dbReference type="NCBI Taxonomy" id="156981"/>
    <lineage>
        <taxon>Bacteria</taxon>
        <taxon>Bacillati</taxon>
        <taxon>Actinomycetota</taxon>
        <taxon>Actinomycetes</taxon>
        <taxon>Micrococcales</taxon>
        <taxon>Cellulomonadaceae</taxon>
        <taxon>Cellulomonas</taxon>
    </lineage>
</organism>
<proteinExistence type="predicted"/>
<evidence type="ECO:0000313" key="4">
    <source>
        <dbReference type="EMBL" id="GEL48138.1"/>
    </source>
</evidence>
<dbReference type="EMBL" id="JACHDN010000001">
    <property type="protein sequence ID" value="MBB5475462.1"/>
    <property type="molecule type" value="Genomic_DNA"/>
</dbReference>
<reference evidence="4 6" key="1">
    <citation type="submission" date="2019-07" db="EMBL/GenBank/DDBJ databases">
        <title>Whole genome shotgun sequence of Cellulomonas hominis NBRC 16055.</title>
        <authorList>
            <person name="Hosoyama A."/>
            <person name="Uohara A."/>
            <person name="Ohji S."/>
            <person name="Ichikawa N."/>
        </authorList>
    </citation>
    <scope>NUCLEOTIDE SEQUENCE [LARGE SCALE GENOMIC DNA]</scope>
    <source>
        <strain evidence="4 6">NBRC 16055</strain>
    </source>
</reference>
<dbReference type="Pfam" id="PF10091">
    <property type="entry name" value="Glycoamylase"/>
    <property type="match status" value="1"/>
</dbReference>
<sequence>MREPTPADRRERPAPPTRRRHRRGAAAAVAALGLTGALLVPSPALAGNGNGNGNGGHGNGRDTAQLRTWLADTYTSLEAMTAPATGLVSDNIASNLDPATASAYTSPTNIGGYLWSTVVARDLGLLDGDEARDRMATTLGTLATMDRHDESGMFYNWYDPATGDRVDTWPDDGAVVEHFLSSVDNGWLAAALRVVASAEPSLADEATALYDSMHFGVYYNPEGRPDLGVGLIRGGFWDEEPAGCSVPGSYTGGETVYYTCHHYDTTVSETRIALYLGIADGEIPPEAYWGTYRTFPSTCDWSWQEQRPSGVTRTYDGVDVYEGVYHDGEMALVPGWGGSMFEALMPDMLIPESEWAPRSWGVNHPLVVEAQKRHGLDEAGYGYWGFSPASNPHGGYAEYGVDALGMRSDGYLSDGTTDVDLGFAGCREATNPDPEFGDGVVTPHAAFLGLEYDPRGVVDNLRRIAADFDAYGPGGFADAVAVRSGTVAQRHLSLDQAMIVAAIGNHLGDGLLRDYVVGPDMEQNLRPVLAAEVFSSAAEPVRPAVTEPRRPVGTLDRLAGTGEPGAHLTVTGAAGVWCTADVAADGTWACAVPPVTTPGAHRVTASTTNDAGITVEGRTVTLKVNGRG</sequence>
<dbReference type="GO" id="GO:0005975">
    <property type="term" value="P:carbohydrate metabolic process"/>
    <property type="evidence" value="ECO:0007669"/>
    <property type="project" value="UniProtKB-ARBA"/>
</dbReference>
<dbReference type="OrthoDB" id="9769991at2"/>
<name>A0A511FJX2_9CELL</name>
<feature type="region of interest" description="Disordered" evidence="1">
    <location>
        <begin position="1"/>
        <end position="25"/>
    </location>
</feature>
<dbReference type="Gene3D" id="2.60.40.10">
    <property type="entry name" value="Immunoglobulins"/>
    <property type="match status" value="1"/>
</dbReference>
<dbReference type="RefSeq" id="WP_146839897.1">
    <property type="nucleotide sequence ID" value="NZ_BJVQ01000063.1"/>
</dbReference>
<dbReference type="InterPro" id="IPR021478">
    <property type="entry name" value="DUF3131"/>
</dbReference>
<evidence type="ECO:0000259" key="2">
    <source>
        <dbReference type="Pfam" id="PF10091"/>
    </source>
</evidence>
<feature type="domain" description="DUF3131" evidence="3">
    <location>
        <begin position="77"/>
        <end position="210"/>
    </location>
</feature>
<dbReference type="Pfam" id="PF11329">
    <property type="entry name" value="DUF3131"/>
    <property type="match status" value="1"/>
</dbReference>
<gene>
    <name evidence="4" type="ORF">CHO01_32540</name>
    <name evidence="5" type="ORF">HNR08_004198</name>
</gene>